<reference evidence="1" key="1">
    <citation type="journal article" date="2014" name="Front. Microbiol.">
        <title>High frequency of phylogenetically diverse reductive dehalogenase-homologous genes in deep subseafloor sedimentary metagenomes.</title>
        <authorList>
            <person name="Kawai M."/>
            <person name="Futagami T."/>
            <person name="Toyoda A."/>
            <person name="Takaki Y."/>
            <person name="Nishi S."/>
            <person name="Hori S."/>
            <person name="Arai W."/>
            <person name="Tsubouchi T."/>
            <person name="Morono Y."/>
            <person name="Uchiyama I."/>
            <person name="Ito T."/>
            <person name="Fujiyama A."/>
            <person name="Inagaki F."/>
            <person name="Takami H."/>
        </authorList>
    </citation>
    <scope>NUCLEOTIDE SEQUENCE</scope>
    <source>
        <strain evidence="1">Expedition CK06-06</strain>
    </source>
</reference>
<sequence length="203" mass="22292">MQGFDAKYTDLPDYILKCTAQIWEGRDLASLNWHYAKDIVVRSPAGARVSNYEGIVNTMATLSEFPDRVLLGEDVIWSGSPEEGFLSSHRNLSQASHSRDGVFGPATGKKLTFRTIADCHVIANLINDEWLIRDQAAIVRQLGQTPESYARAAIEAEGGPEKATRPLTPETDIIGPYTGHGNDNEWGAKLGDILTRIMGAEFS</sequence>
<dbReference type="EMBL" id="BARS01051485">
    <property type="protein sequence ID" value="GAG45858.1"/>
    <property type="molecule type" value="Genomic_DNA"/>
</dbReference>
<comment type="caution">
    <text evidence="1">The sequence shown here is derived from an EMBL/GenBank/DDBJ whole genome shotgun (WGS) entry which is preliminary data.</text>
</comment>
<feature type="non-terminal residue" evidence="1">
    <location>
        <position position="203"/>
    </location>
</feature>
<evidence type="ECO:0008006" key="2">
    <source>
        <dbReference type="Google" id="ProtNLM"/>
    </source>
</evidence>
<organism evidence="1">
    <name type="scientific">marine sediment metagenome</name>
    <dbReference type="NCBI Taxonomy" id="412755"/>
    <lineage>
        <taxon>unclassified sequences</taxon>
        <taxon>metagenomes</taxon>
        <taxon>ecological metagenomes</taxon>
    </lineage>
</organism>
<proteinExistence type="predicted"/>
<protein>
    <recommendedName>
        <fullName evidence="2">Polyketide cyclase</fullName>
    </recommendedName>
</protein>
<name>X0YAT7_9ZZZZ</name>
<dbReference type="AlphaFoldDB" id="X0YAT7"/>
<dbReference type="SUPFAM" id="SSF54427">
    <property type="entry name" value="NTF2-like"/>
    <property type="match status" value="1"/>
</dbReference>
<dbReference type="InterPro" id="IPR032710">
    <property type="entry name" value="NTF2-like_dom_sf"/>
</dbReference>
<evidence type="ECO:0000313" key="1">
    <source>
        <dbReference type="EMBL" id="GAG45858.1"/>
    </source>
</evidence>
<accession>X0YAT7</accession>
<dbReference type="Gene3D" id="3.10.450.50">
    <property type="match status" value="1"/>
</dbReference>
<gene>
    <name evidence="1" type="ORF">S01H1_76683</name>
</gene>